<evidence type="ECO:0000313" key="1">
    <source>
        <dbReference type="EMBL" id="SUZ73414.1"/>
    </source>
</evidence>
<gene>
    <name evidence="1" type="ORF">METZ01_LOCUS26268</name>
</gene>
<dbReference type="EMBL" id="UINC01001178">
    <property type="protein sequence ID" value="SUZ73414.1"/>
    <property type="molecule type" value="Genomic_DNA"/>
</dbReference>
<proteinExistence type="predicted"/>
<evidence type="ECO:0008006" key="2">
    <source>
        <dbReference type="Google" id="ProtNLM"/>
    </source>
</evidence>
<organism evidence="1">
    <name type="scientific">marine metagenome</name>
    <dbReference type="NCBI Taxonomy" id="408172"/>
    <lineage>
        <taxon>unclassified sequences</taxon>
        <taxon>metagenomes</taxon>
        <taxon>ecological metagenomes</taxon>
    </lineage>
</organism>
<name>A0A381Q3E5_9ZZZZ</name>
<reference evidence="1" key="1">
    <citation type="submission" date="2018-05" db="EMBL/GenBank/DDBJ databases">
        <authorList>
            <person name="Lanie J.A."/>
            <person name="Ng W.-L."/>
            <person name="Kazmierczak K.M."/>
            <person name="Andrzejewski T.M."/>
            <person name="Davidsen T.M."/>
            <person name="Wayne K.J."/>
            <person name="Tettelin H."/>
            <person name="Glass J.I."/>
            <person name="Rusch D."/>
            <person name="Podicherti R."/>
            <person name="Tsui H.-C.T."/>
            <person name="Winkler M.E."/>
        </authorList>
    </citation>
    <scope>NUCLEOTIDE SEQUENCE</scope>
</reference>
<accession>A0A381Q3E5</accession>
<dbReference type="AlphaFoldDB" id="A0A381Q3E5"/>
<protein>
    <recommendedName>
        <fullName evidence="2">Ig-like domain-containing protein</fullName>
    </recommendedName>
</protein>
<sequence>MQILAALFFEGLDLRQLPGGATHIDLTGIQFSAPAPGPLPVTCSPHLIVVVRCPDEHSGQAVLEVVFTREGEQLARNVQPLTVEPGRFGYRLVRAELEFEEFGTVEAACRIDQGPATVVPYTLLPPAPDAP</sequence>